<dbReference type="Pfam" id="PF00696">
    <property type="entry name" value="AA_kinase"/>
    <property type="match status" value="1"/>
</dbReference>
<reference evidence="7 8" key="1">
    <citation type="journal article" date="2016" name="Nat. Commun.">
        <title>Thousands of microbial genomes shed light on interconnected biogeochemical processes in an aquifer system.</title>
        <authorList>
            <person name="Anantharaman K."/>
            <person name="Brown C.T."/>
            <person name="Hug L.A."/>
            <person name="Sharon I."/>
            <person name="Castelle C.J."/>
            <person name="Probst A.J."/>
            <person name="Thomas B.C."/>
            <person name="Singh A."/>
            <person name="Wilkins M.J."/>
            <person name="Karaoz U."/>
            <person name="Brodie E.L."/>
            <person name="Williams K.H."/>
            <person name="Hubbard S.S."/>
            <person name="Banfield J.F."/>
        </authorList>
    </citation>
    <scope>NUCLEOTIDE SEQUENCE [LARGE SCALE GENOMIC DNA]</scope>
</reference>
<dbReference type="GO" id="GO:0008804">
    <property type="term" value="F:carbamate kinase activity"/>
    <property type="evidence" value="ECO:0007669"/>
    <property type="project" value="UniProtKB-UniRule"/>
</dbReference>
<name>A0A1F7JJZ2_9BACT</name>
<evidence type="ECO:0000256" key="4">
    <source>
        <dbReference type="NCBIfam" id="TIGR00746"/>
    </source>
</evidence>
<evidence type="ECO:0000256" key="1">
    <source>
        <dbReference type="ARBA" id="ARBA00011066"/>
    </source>
</evidence>
<evidence type="ECO:0000259" key="6">
    <source>
        <dbReference type="Pfam" id="PF00696"/>
    </source>
</evidence>
<dbReference type="PANTHER" id="PTHR30409">
    <property type="entry name" value="CARBAMATE KINASE"/>
    <property type="match status" value="1"/>
</dbReference>
<comment type="similarity">
    <text evidence="1 5">Belongs to the carbamate kinase family.</text>
</comment>
<dbReference type="InterPro" id="IPR001048">
    <property type="entry name" value="Asp/Glu/Uridylate_kinase"/>
</dbReference>
<dbReference type="PRINTS" id="PR01469">
    <property type="entry name" value="CARBMTKINASE"/>
</dbReference>
<accession>A0A1F7JJZ2</accession>
<keyword evidence="2 5" id="KW-0808">Transferase</keyword>
<dbReference type="InterPro" id="IPR003964">
    <property type="entry name" value="Carb_kinase"/>
</dbReference>
<dbReference type="STRING" id="1802074.A3J15_02660"/>
<dbReference type="AlphaFoldDB" id="A0A1F7JJZ2"/>
<dbReference type="NCBIfam" id="TIGR00746">
    <property type="entry name" value="arcC"/>
    <property type="match status" value="1"/>
</dbReference>
<evidence type="ECO:0000313" key="7">
    <source>
        <dbReference type="EMBL" id="OGK55918.1"/>
    </source>
</evidence>
<dbReference type="GO" id="GO:0019546">
    <property type="term" value="P:L-arginine deiminase pathway"/>
    <property type="evidence" value="ECO:0007669"/>
    <property type="project" value="TreeGrafter"/>
</dbReference>
<sequence length="316" mass="34801">MHKEILVIALGGNAILQKGEEGNFETQYKNIHQTMQQVADLVKTDKYKIIITHGNGPQVGALLIQQAMAVGSVPALPMHVCGAMSQGFIGYLIQQSLLNIFRKKKIRREVATIITQVEVDAKSNAFKNPSKPVGLYYQKKEAEKIAESKGYVFREDAGRGFRRVVPSPHPINILEIETIKKNVNEDIIVIAGGGGGIPVYKRNNVIHGTDAVIDKDHLGALLADELDADKFIILTAVDHVYINYNKKNQVALKKVEVQEVKRYLSLGHFASGSMGPKIEAVLNFVDDKKNRKAIIAKNSMLLQAVKGQAGTEIVKN</sequence>
<dbReference type="InterPro" id="IPR036393">
    <property type="entry name" value="AceGlu_kinase-like_sf"/>
</dbReference>
<dbReference type="SUPFAM" id="SSF53633">
    <property type="entry name" value="Carbamate kinase-like"/>
    <property type="match status" value="1"/>
</dbReference>
<evidence type="ECO:0000256" key="3">
    <source>
        <dbReference type="ARBA" id="ARBA00022777"/>
    </source>
</evidence>
<evidence type="ECO:0000313" key="8">
    <source>
        <dbReference type="Proteomes" id="UP000176376"/>
    </source>
</evidence>
<dbReference type="CDD" id="cd04235">
    <property type="entry name" value="AAK_CK"/>
    <property type="match status" value="1"/>
</dbReference>
<dbReference type="Proteomes" id="UP000176376">
    <property type="component" value="Unassembled WGS sequence"/>
</dbReference>
<keyword evidence="3 5" id="KW-0418">Kinase</keyword>
<comment type="caution">
    <text evidence="7">The sequence shown here is derived from an EMBL/GenBank/DDBJ whole genome shotgun (WGS) entry which is preliminary data.</text>
</comment>
<gene>
    <name evidence="7" type="ORF">A3J15_02660</name>
</gene>
<evidence type="ECO:0000256" key="5">
    <source>
        <dbReference type="PIRNR" id="PIRNR000723"/>
    </source>
</evidence>
<dbReference type="GO" id="GO:0005829">
    <property type="term" value="C:cytosol"/>
    <property type="evidence" value="ECO:0007669"/>
    <property type="project" value="TreeGrafter"/>
</dbReference>
<feature type="domain" description="Aspartate/glutamate/uridylate kinase" evidence="6">
    <location>
        <begin position="5"/>
        <end position="296"/>
    </location>
</feature>
<evidence type="ECO:0000256" key="2">
    <source>
        <dbReference type="ARBA" id="ARBA00022679"/>
    </source>
</evidence>
<dbReference type="EMBL" id="MGAY01000049">
    <property type="protein sequence ID" value="OGK55918.1"/>
    <property type="molecule type" value="Genomic_DNA"/>
</dbReference>
<proteinExistence type="inferred from homology"/>
<protein>
    <recommendedName>
        <fullName evidence="4 5">Carbamate kinase</fullName>
    </recommendedName>
</protein>
<dbReference type="NCBIfam" id="NF009007">
    <property type="entry name" value="PRK12352.1"/>
    <property type="match status" value="1"/>
</dbReference>
<dbReference type="Gene3D" id="3.40.1160.10">
    <property type="entry name" value="Acetylglutamate kinase-like"/>
    <property type="match status" value="1"/>
</dbReference>
<dbReference type="PIRSF" id="PIRSF000723">
    <property type="entry name" value="Carbamate_kin"/>
    <property type="match status" value="1"/>
</dbReference>
<organism evidence="7 8">
    <name type="scientific">Candidatus Roizmanbacteria bacterium RIFCSPLOWO2_02_FULL_38_10</name>
    <dbReference type="NCBI Taxonomy" id="1802074"/>
    <lineage>
        <taxon>Bacteria</taxon>
        <taxon>Candidatus Roizmaniibacteriota</taxon>
    </lineage>
</organism>
<dbReference type="PANTHER" id="PTHR30409:SF1">
    <property type="entry name" value="CARBAMATE KINASE-RELATED"/>
    <property type="match status" value="1"/>
</dbReference>
<dbReference type="FunFam" id="3.40.1160.10:FF:000007">
    <property type="entry name" value="Carbamate kinase"/>
    <property type="match status" value="1"/>
</dbReference>